<dbReference type="STRING" id="559515.M4BDR0"/>
<dbReference type="GO" id="GO:0003824">
    <property type="term" value="F:catalytic activity"/>
    <property type="evidence" value="ECO:0007669"/>
    <property type="project" value="InterPro"/>
</dbReference>
<dbReference type="SUPFAM" id="SSF54197">
    <property type="entry name" value="HIT-like"/>
    <property type="match status" value="1"/>
</dbReference>
<comment type="caution">
    <text evidence="1">Lacks conserved residue(s) required for the propagation of feature annotation.</text>
</comment>
<organism evidence="3 4">
    <name type="scientific">Hyaloperonospora arabidopsidis (strain Emoy2)</name>
    <name type="common">Downy mildew agent</name>
    <name type="synonym">Peronospora arabidopsidis</name>
    <dbReference type="NCBI Taxonomy" id="559515"/>
    <lineage>
        <taxon>Eukaryota</taxon>
        <taxon>Sar</taxon>
        <taxon>Stramenopiles</taxon>
        <taxon>Oomycota</taxon>
        <taxon>Peronosporomycetes</taxon>
        <taxon>Peronosporales</taxon>
        <taxon>Peronosporaceae</taxon>
        <taxon>Hyaloperonospora</taxon>
    </lineage>
</organism>
<dbReference type="PANTHER" id="PTHR46648:SF1">
    <property type="entry name" value="ADENOSINE 5'-MONOPHOSPHORAMIDASE HNT1"/>
    <property type="match status" value="1"/>
</dbReference>
<dbReference type="AlphaFoldDB" id="M4BDR0"/>
<dbReference type="InterPro" id="IPR001310">
    <property type="entry name" value="Histidine_triad_HIT"/>
</dbReference>
<sequence length="109" mass="11802">MTIAYNPNNIFAKIIKGDVPSYKLFETEHVVAILDAFPVTPGHALLLSKADGIATVMDMTPDVAASVFKELLRLAKAVQEATGCDGVNIIKTIRPGCVLRSHSRHSTLR</sequence>
<dbReference type="InterPro" id="IPR036265">
    <property type="entry name" value="HIT-like_sf"/>
</dbReference>
<dbReference type="Pfam" id="PF01230">
    <property type="entry name" value="HIT"/>
    <property type="match status" value="1"/>
</dbReference>
<feature type="domain" description="HIT" evidence="2">
    <location>
        <begin position="10"/>
        <end position="109"/>
    </location>
</feature>
<dbReference type="Gene3D" id="3.30.428.10">
    <property type="entry name" value="HIT-like"/>
    <property type="match status" value="1"/>
</dbReference>
<name>M4BDR0_HYAAE</name>
<dbReference type="PROSITE" id="PS51084">
    <property type="entry name" value="HIT_2"/>
    <property type="match status" value="1"/>
</dbReference>
<dbReference type="EMBL" id="JH598161">
    <property type="status" value="NOT_ANNOTATED_CDS"/>
    <property type="molecule type" value="Genomic_DNA"/>
</dbReference>
<evidence type="ECO:0000313" key="4">
    <source>
        <dbReference type="Proteomes" id="UP000011713"/>
    </source>
</evidence>
<dbReference type="VEuPathDB" id="FungiDB:HpaG804427"/>
<dbReference type="PANTHER" id="PTHR46648">
    <property type="entry name" value="HIT FAMILY PROTEIN 1"/>
    <property type="match status" value="1"/>
</dbReference>
<evidence type="ECO:0000313" key="3">
    <source>
        <dbReference type="EnsemblProtists" id="HpaP804427"/>
    </source>
</evidence>
<dbReference type="GO" id="GO:0009117">
    <property type="term" value="P:nucleotide metabolic process"/>
    <property type="evidence" value="ECO:0007669"/>
    <property type="project" value="TreeGrafter"/>
</dbReference>
<dbReference type="InParanoid" id="M4BDR0"/>
<accession>M4BDR0</accession>
<evidence type="ECO:0000256" key="1">
    <source>
        <dbReference type="PROSITE-ProRule" id="PRU00464"/>
    </source>
</evidence>
<dbReference type="EnsemblProtists" id="HpaT804427">
    <property type="protein sequence ID" value="HpaP804427"/>
    <property type="gene ID" value="HpaG804427"/>
</dbReference>
<protein>
    <recommendedName>
        <fullName evidence="2">HIT domain-containing protein</fullName>
    </recommendedName>
</protein>
<evidence type="ECO:0000259" key="2">
    <source>
        <dbReference type="PROSITE" id="PS51084"/>
    </source>
</evidence>
<dbReference type="eggNOG" id="KOG3275">
    <property type="taxonomic scope" value="Eukaryota"/>
</dbReference>
<dbReference type="PRINTS" id="PR00332">
    <property type="entry name" value="HISTRIAD"/>
</dbReference>
<dbReference type="OMA" id="ASDANCI"/>
<reference evidence="4" key="1">
    <citation type="journal article" date="2010" name="Science">
        <title>Signatures of adaptation to obligate biotrophy in the Hyaloperonospora arabidopsidis genome.</title>
        <authorList>
            <person name="Baxter L."/>
            <person name="Tripathy S."/>
            <person name="Ishaque N."/>
            <person name="Boot N."/>
            <person name="Cabral A."/>
            <person name="Kemen E."/>
            <person name="Thines M."/>
            <person name="Ah-Fong A."/>
            <person name="Anderson R."/>
            <person name="Badejoko W."/>
            <person name="Bittner-Eddy P."/>
            <person name="Boore J.L."/>
            <person name="Chibucos M.C."/>
            <person name="Coates M."/>
            <person name="Dehal P."/>
            <person name="Delehaunty K."/>
            <person name="Dong S."/>
            <person name="Downton P."/>
            <person name="Dumas B."/>
            <person name="Fabro G."/>
            <person name="Fronick C."/>
            <person name="Fuerstenberg S.I."/>
            <person name="Fulton L."/>
            <person name="Gaulin E."/>
            <person name="Govers F."/>
            <person name="Hughes L."/>
            <person name="Humphray S."/>
            <person name="Jiang R.H."/>
            <person name="Judelson H."/>
            <person name="Kamoun S."/>
            <person name="Kyung K."/>
            <person name="Meijer H."/>
            <person name="Minx P."/>
            <person name="Morris P."/>
            <person name="Nelson J."/>
            <person name="Phuntumart V."/>
            <person name="Qutob D."/>
            <person name="Rehmany A."/>
            <person name="Rougon-Cardoso A."/>
            <person name="Ryden P."/>
            <person name="Torto-Alalibo T."/>
            <person name="Studholme D."/>
            <person name="Wang Y."/>
            <person name="Win J."/>
            <person name="Wood J."/>
            <person name="Clifton S.W."/>
            <person name="Rogers J."/>
            <person name="Van den Ackerveken G."/>
            <person name="Jones J.D."/>
            <person name="McDowell J.M."/>
            <person name="Beynon J."/>
            <person name="Tyler B.M."/>
        </authorList>
    </citation>
    <scope>NUCLEOTIDE SEQUENCE [LARGE SCALE GENOMIC DNA]</scope>
    <source>
        <strain evidence="4">Emoy2</strain>
    </source>
</reference>
<dbReference type="InterPro" id="IPR011146">
    <property type="entry name" value="HIT-like"/>
</dbReference>
<reference evidence="3" key="2">
    <citation type="submission" date="2015-06" db="UniProtKB">
        <authorList>
            <consortium name="EnsemblProtists"/>
        </authorList>
    </citation>
    <scope>IDENTIFICATION</scope>
    <source>
        <strain evidence="3">Emoy2</strain>
    </source>
</reference>
<proteinExistence type="predicted"/>
<dbReference type="Proteomes" id="UP000011713">
    <property type="component" value="Unassembled WGS sequence"/>
</dbReference>
<keyword evidence="4" id="KW-1185">Reference proteome</keyword>
<dbReference type="HOGENOM" id="CLU_2189021_0_0_1"/>